<dbReference type="STRING" id="1859473.BG261_06420"/>
<dbReference type="AlphaFoldDB" id="A0A1E8GK13"/>
<dbReference type="OrthoDB" id="2181714at2"/>
<dbReference type="Proteomes" id="UP000178622">
    <property type="component" value="Unassembled WGS sequence"/>
</dbReference>
<evidence type="ECO:0000313" key="2">
    <source>
        <dbReference type="Proteomes" id="UP000178622"/>
    </source>
</evidence>
<sequence>MEKNIERIYVCTSKNAKLFRIYRLQTGDVEKRKVLEVFNTDLEKKIEDENKIENYNENSLIQDIPYKISLDSIKEDSYLKEFKFNIDKILSKNPADDIRIIQFEKIKNNSKNNEIKNFEENEGIKFLIIEFSNSLVFLEVSTNSVLKKRSILSVSITSDTLVFDVPKGIQIPTAVTARIDKISKNLFVYDVNRFEKMLTLNENVKEKSRQTINKFKSGEYKISEENYIFIGLDDESVEQSLFMSARAVRRLSKYSGEKSDHYKIEQIKKAVGKLSKDIQVYFDDEKKEIKVTNESTKTFVAIIHNSIVERLISGDIEITI</sequence>
<reference evidence="2" key="1">
    <citation type="submission" date="2016-09" db="EMBL/GenBank/DDBJ databases">
        <title>Draft genome sequence of a novel species of the family Streptococcaceae isolated from flowers.</title>
        <authorList>
            <person name="Chuah L.-O."/>
            <person name="Yap K.-P."/>
            <person name="Thong K.L."/>
            <person name="Liong M.T."/>
            <person name="Ahmad R."/>
            <person name="Rusul G."/>
        </authorList>
    </citation>
    <scope>NUCLEOTIDE SEQUENCE [LARGE SCALE GENOMIC DNA]</scope>
    <source>
        <strain evidence="2">DF1</strain>
    </source>
</reference>
<evidence type="ECO:0000313" key="1">
    <source>
        <dbReference type="EMBL" id="OFI48527.1"/>
    </source>
</evidence>
<organism evidence="1 2">
    <name type="scientific">Floricoccus tropicus</name>
    <dbReference type="NCBI Taxonomy" id="1859473"/>
    <lineage>
        <taxon>Bacteria</taxon>
        <taxon>Bacillati</taxon>
        <taxon>Bacillota</taxon>
        <taxon>Bacilli</taxon>
        <taxon>Lactobacillales</taxon>
        <taxon>Streptococcaceae</taxon>
        <taxon>Floricoccus</taxon>
    </lineage>
</organism>
<comment type="caution">
    <text evidence="1">The sequence shown here is derived from an EMBL/GenBank/DDBJ whole genome shotgun (WGS) entry which is preliminary data.</text>
</comment>
<accession>A0A1E8GK13</accession>
<gene>
    <name evidence="1" type="ORF">BG261_06420</name>
</gene>
<name>A0A1E8GK13_9LACT</name>
<dbReference type="RefSeq" id="WP_070792922.1">
    <property type="nucleotide sequence ID" value="NZ_MKIR01000024.1"/>
</dbReference>
<keyword evidence="2" id="KW-1185">Reference proteome</keyword>
<proteinExistence type="predicted"/>
<dbReference type="EMBL" id="MKIR01000024">
    <property type="protein sequence ID" value="OFI48527.1"/>
    <property type="molecule type" value="Genomic_DNA"/>
</dbReference>
<evidence type="ECO:0008006" key="3">
    <source>
        <dbReference type="Google" id="ProtNLM"/>
    </source>
</evidence>
<protein>
    <recommendedName>
        <fullName evidence="3">DUF4868 domain-containing protein</fullName>
    </recommendedName>
</protein>